<feature type="region of interest" description="Disordered" evidence="9">
    <location>
        <begin position="423"/>
        <end position="472"/>
    </location>
</feature>
<keyword evidence="5" id="KW-0028">Amino-acid biosynthesis</keyword>
<evidence type="ECO:0000313" key="11">
    <source>
        <dbReference type="Proteomes" id="UP000694428"/>
    </source>
</evidence>
<keyword evidence="6" id="KW-0808">Transferase</keyword>
<evidence type="ECO:0000256" key="6">
    <source>
        <dbReference type="ARBA" id="ARBA00022679"/>
    </source>
</evidence>
<dbReference type="SUPFAM" id="SSF56752">
    <property type="entry name" value="D-aminoacid aminotransferase-like PLP-dependent enzymes"/>
    <property type="match status" value="1"/>
</dbReference>
<dbReference type="InterPro" id="IPR036038">
    <property type="entry name" value="Aminotransferase-like"/>
</dbReference>
<reference evidence="10" key="2">
    <citation type="submission" date="2025-09" db="UniProtKB">
        <authorList>
            <consortium name="Ensembl"/>
        </authorList>
    </citation>
    <scope>IDENTIFICATION</scope>
</reference>
<sequence>MEAPYWLPSRRRSGAEQRAPIGGSKGRGGVGRSHWLRKARRIGAMAAAVLSRCGGGGAVLSALLSARQPYSSVFRAAELRVEQSPHPKPKPPPEHLKFGQAFTDHMLTIEWSRVGGWGPPHIRPFQDLSLHPASSALHYAVELFEGMKAFRGADDKIRLFRPELNMERMGRSAQRVCLPPFDPMELLECIRALVRLEQDWVPRSEAASLYIRPTYIGTEELWPHHCTAAAGAGAGLPAGAVAARPPTAADRGGHHEPLHLLAPRGWGAGAGDPPAGWAHSARSNTAEPPGDGTGVVVPHPHNGEWPRIGPALPESTERHSVRPHSQQLGPATVTPPAAMGYSGGICPLPPPSNAPKTPWDLGTGGGEANTPPPTEPNMEGGADVPLPNIMGGGTICSPPPSIPNTCRGRGIGNSSLQHSKILLNGDRNSAPQHSKYPCGGRGQKFPPQHSKISPWGEHPPPQKHSNCPPPGG</sequence>
<dbReference type="GO" id="GO:0009099">
    <property type="term" value="P:L-valine biosynthetic process"/>
    <property type="evidence" value="ECO:0007669"/>
    <property type="project" value="TreeGrafter"/>
</dbReference>
<dbReference type="GO" id="GO:0004084">
    <property type="term" value="F:branched-chain-amino-acid transaminase activity"/>
    <property type="evidence" value="ECO:0007669"/>
    <property type="project" value="UniProtKB-EC"/>
</dbReference>
<dbReference type="Ensembl" id="ENSPSTT00000013449.1">
    <property type="protein sequence ID" value="ENSPSTP00000012825.1"/>
    <property type="gene ID" value="ENSPSTG00000009055.1"/>
</dbReference>
<keyword evidence="4" id="KW-0032">Aminotransferase</keyword>
<evidence type="ECO:0000313" key="10">
    <source>
        <dbReference type="Ensembl" id="ENSPSTP00000012825.1"/>
    </source>
</evidence>
<keyword evidence="11" id="KW-1185">Reference proteome</keyword>
<dbReference type="PANTHER" id="PTHR11825">
    <property type="entry name" value="SUBGROUP IIII AMINOTRANSFERASE"/>
    <property type="match status" value="1"/>
</dbReference>
<dbReference type="EC" id="2.6.1.42" evidence="3"/>
<dbReference type="GO" id="GO:0009098">
    <property type="term" value="P:L-leucine biosynthetic process"/>
    <property type="evidence" value="ECO:0007669"/>
    <property type="project" value="TreeGrafter"/>
</dbReference>
<accession>A0A8C9LAF3</accession>
<evidence type="ECO:0000256" key="2">
    <source>
        <dbReference type="ARBA" id="ARBA00009320"/>
    </source>
</evidence>
<proteinExistence type="inferred from homology"/>
<keyword evidence="7" id="KW-0663">Pyridoxal phosphate</keyword>
<dbReference type="Gene3D" id="3.30.470.10">
    <property type="match status" value="1"/>
</dbReference>
<dbReference type="Proteomes" id="UP000694428">
    <property type="component" value="Unplaced"/>
</dbReference>
<dbReference type="AlphaFoldDB" id="A0A8C9LAF3"/>
<reference evidence="10" key="1">
    <citation type="submission" date="2025-08" db="UniProtKB">
        <authorList>
            <consortium name="Ensembl"/>
        </authorList>
    </citation>
    <scope>IDENTIFICATION</scope>
</reference>
<dbReference type="InterPro" id="IPR043131">
    <property type="entry name" value="BCAT-like_N"/>
</dbReference>
<evidence type="ECO:0000256" key="4">
    <source>
        <dbReference type="ARBA" id="ARBA00022576"/>
    </source>
</evidence>
<protein>
    <recommendedName>
        <fullName evidence="3">branched-chain-amino-acid transaminase</fullName>
        <ecNumber evidence="3">2.6.1.42</ecNumber>
    </recommendedName>
</protein>
<feature type="region of interest" description="Disordered" evidence="9">
    <location>
        <begin position="267"/>
        <end position="382"/>
    </location>
</feature>
<evidence type="ECO:0000256" key="8">
    <source>
        <dbReference type="ARBA" id="ARBA00023304"/>
    </source>
</evidence>
<organism evidence="10 11">
    <name type="scientific">Pavo cristatus</name>
    <name type="common">Indian peafowl</name>
    <name type="synonym">Blue peafowl</name>
    <dbReference type="NCBI Taxonomy" id="9049"/>
    <lineage>
        <taxon>Eukaryota</taxon>
        <taxon>Metazoa</taxon>
        <taxon>Chordata</taxon>
        <taxon>Craniata</taxon>
        <taxon>Vertebrata</taxon>
        <taxon>Euteleostomi</taxon>
        <taxon>Archelosauria</taxon>
        <taxon>Archosauria</taxon>
        <taxon>Dinosauria</taxon>
        <taxon>Saurischia</taxon>
        <taxon>Theropoda</taxon>
        <taxon>Coelurosauria</taxon>
        <taxon>Aves</taxon>
        <taxon>Neognathae</taxon>
        <taxon>Galloanserae</taxon>
        <taxon>Galliformes</taxon>
        <taxon>Phasianidae</taxon>
        <taxon>Phasianinae</taxon>
        <taxon>Pavo</taxon>
    </lineage>
</organism>
<keyword evidence="8" id="KW-0100">Branched-chain amino acid biosynthesis</keyword>
<dbReference type="PANTHER" id="PTHR11825:SF44">
    <property type="entry name" value="BRANCHED-CHAIN-AMINO-ACID AMINOTRANSFERASE"/>
    <property type="match status" value="1"/>
</dbReference>
<comment type="cofactor">
    <cofactor evidence="1">
        <name>pyridoxal 5'-phosphate</name>
        <dbReference type="ChEBI" id="CHEBI:597326"/>
    </cofactor>
</comment>
<dbReference type="GO" id="GO:0005739">
    <property type="term" value="C:mitochondrion"/>
    <property type="evidence" value="ECO:0007669"/>
    <property type="project" value="TreeGrafter"/>
</dbReference>
<feature type="region of interest" description="Disordered" evidence="9">
    <location>
        <begin position="1"/>
        <end position="33"/>
    </location>
</feature>
<dbReference type="FunFam" id="3.30.470.10:FF:000002">
    <property type="entry name" value="Branched-chain-amino-acid aminotransferase"/>
    <property type="match status" value="1"/>
</dbReference>
<name>A0A8C9LAF3_PAVCR</name>
<dbReference type="InterPro" id="IPR005786">
    <property type="entry name" value="B_amino_transII"/>
</dbReference>
<evidence type="ECO:0000256" key="5">
    <source>
        <dbReference type="ARBA" id="ARBA00022605"/>
    </source>
</evidence>
<evidence type="ECO:0000256" key="7">
    <source>
        <dbReference type="ARBA" id="ARBA00022898"/>
    </source>
</evidence>
<evidence type="ECO:0000256" key="1">
    <source>
        <dbReference type="ARBA" id="ARBA00001933"/>
    </source>
</evidence>
<comment type="similarity">
    <text evidence="2">Belongs to the class-IV pyridoxal-phosphate-dependent aminotransferase family.</text>
</comment>
<evidence type="ECO:0000256" key="3">
    <source>
        <dbReference type="ARBA" id="ARBA00013053"/>
    </source>
</evidence>
<evidence type="ECO:0000256" key="9">
    <source>
        <dbReference type="SAM" id="MobiDB-lite"/>
    </source>
</evidence>